<dbReference type="Pfam" id="PF08447">
    <property type="entry name" value="PAS_3"/>
    <property type="match status" value="4"/>
</dbReference>
<dbReference type="SUPFAM" id="SSF55073">
    <property type="entry name" value="Nucleotide cyclase"/>
    <property type="match status" value="1"/>
</dbReference>
<feature type="domain" description="PAC" evidence="2">
    <location>
        <begin position="618"/>
        <end position="671"/>
    </location>
</feature>
<dbReference type="Pfam" id="PF00563">
    <property type="entry name" value="EAL"/>
    <property type="match status" value="1"/>
</dbReference>
<gene>
    <name evidence="5" type="ORF">E9232_003547</name>
</gene>
<dbReference type="EMBL" id="JAVDPW010000006">
    <property type="protein sequence ID" value="MDR6291021.1"/>
    <property type="molecule type" value="Genomic_DNA"/>
</dbReference>
<dbReference type="PANTHER" id="PTHR44757:SF4">
    <property type="entry name" value="DIGUANYLATE CYCLASE DGCE-RELATED"/>
    <property type="match status" value="1"/>
</dbReference>
<dbReference type="InterPro" id="IPR043128">
    <property type="entry name" value="Rev_trsase/Diguanyl_cyclase"/>
</dbReference>
<dbReference type="PANTHER" id="PTHR44757">
    <property type="entry name" value="DIGUANYLATE CYCLASE DGCP"/>
    <property type="match status" value="1"/>
</dbReference>
<feature type="domain" description="PAS" evidence="1">
    <location>
        <begin position="22"/>
        <end position="87"/>
    </location>
</feature>
<dbReference type="PROSITE" id="PS50887">
    <property type="entry name" value="GGDEF"/>
    <property type="match status" value="1"/>
</dbReference>
<dbReference type="InterPro" id="IPR001633">
    <property type="entry name" value="EAL_dom"/>
</dbReference>
<comment type="caution">
    <text evidence="5">The sequence shown here is derived from an EMBL/GenBank/DDBJ whole genome shotgun (WGS) entry which is preliminary data.</text>
</comment>
<dbReference type="PROSITE" id="PS50112">
    <property type="entry name" value="PAS"/>
    <property type="match status" value="2"/>
</dbReference>
<organism evidence="5 6">
    <name type="scientific">Inquilinus ginsengisoli</name>
    <dbReference type="NCBI Taxonomy" id="363840"/>
    <lineage>
        <taxon>Bacteria</taxon>
        <taxon>Pseudomonadati</taxon>
        <taxon>Pseudomonadota</taxon>
        <taxon>Alphaproteobacteria</taxon>
        <taxon>Rhodospirillales</taxon>
        <taxon>Rhodospirillaceae</taxon>
        <taxon>Inquilinus</taxon>
    </lineage>
</organism>
<dbReference type="Gene3D" id="3.20.20.450">
    <property type="entry name" value="EAL domain"/>
    <property type="match status" value="1"/>
</dbReference>
<dbReference type="Gene3D" id="2.10.70.100">
    <property type="match status" value="2"/>
</dbReference>
<dbReference type="CDD" id="cd00130">
    <property type="entry name" value="PAS"/>
    <property type="match status" value="5"/>
</dbReference>
<evidence type="ECO:0000313" key="6">
    <source>
        <dbReference type="Proteomes" id="UP001262410"/>
    </source>
</evidence>
<dbReference type="InterPro" id="IPR029787">
    <property type="entry name" value="Nucleotide_cyclase"/>
</dbReference>
<feature type="domain" description="GGDEF" evidence="4">
    <location>
        <begin position="704"/>
        <end position="837"/>
    </location>
</feature>
<dbReference type="InterPro" id="IPR035965">
    <property type="entry name" value="PAS-like_dom_sf"/>
</dbReference>
<evidence type="ECO:0000259" key="3">
    <source>
        <dbReference type="PROSITE" id="PS50883"/>
    </source>
</evidence>
<feature type="domain" description="PAC" evidence="2">
    <location>
        <begin position="221"/>
        <end position="274"/>
    </location>
</feature>
<proteinExistence type="predicted"/>
<dbReference type="InterPro" id="IPR035919">
    <property type="entry name" value="EAL_sf"/>
</dbReference>
<dbReference type="InterPro" id="IPR013655">
    <property type="entry name" value="PAS_fold_3"/>
</dbReference>
<dbReference type="RefSeq" id="WP_309795919.1">
    <property type="nucleotide sequence ID" value="NZ_JAVDPW010000006.1"/>
</dbReference>
<dbReference type="InterPro" id="IPR000700">
    <property type="entry name" value="PAS-assoc_C"/>
</dbReference>
<dbReference type="InterPro" id="IPR000160">
    <property type="entry name" value="GGDEF_dom"/>
</dbReference>
<dbReference type="NCBIfam" id="TIGR00229">
    <property type="entry name" value="sensory_box"/>
    <property type="match status" value="3"/>
</dbReference>
<sequence length="1096" mass="121124">MGDAAGRPRKGKRFPAGGDLSRHIVDHAAVSMAVAGGDGRCLHANPAFCAMFGFTLEDCIGRTVGDIVHPDDRAAVLHAFDALRRGQIETARAERRYLRQDGGVFWGMAHVSALRDMAGAPSLYIYQIVDIGPKKRAEADLLANERRWNFALGSAGQGVWDWDVESGRIWRSRQCRAMLGFREAEIDEVGDRWWRRRLHPDDVGRVLAAFDDLAGGRDQIYDTDYRLRHRDGRWVWILARGKVVERRPDGRPRRMVGTNTDITRQKEIEEQLAMVSERLELAVKAGRIGVWDLDLVTDMYNLNAEMHEIYGLGQEGMRAGVAPGAYGGTMAEAFALIHPDDVAKVSEDWQRALGQTSAYEGEFRIRRPTGELRHIYSVAQVQRDPAGKARRGIGINLDITEQREAAARVAALNERLELALEVGSVGIFDFDFATEHYSWDGRMYELYDLSPGTYDGTLAMWIGFLHPDDIPKVMREYEIAVQETSVFSIDFRIRAQRTGGIRHIRSLARVIRRPDGSPLRAVGMNWDITDHRDLAEALFEEKERLRITLHSIGDAVISTDAEARITFMNPVAEQLTGWPAAEAMGRPLPDVFRIVDEASGEVIADPVSICLERMQPLYVSDGAILVGRGGERRNIRDSAAPVRTASGEIIGAVLVFQDVTRDRTLQQALAHSASHDSLTGLPNRMAFEHGLREAVEQVRRGEGREHVLCCIDLDRFKIVNDGAGHAAGDALLRDVANLLRRRCRAEDLVARLGGDEFALLLRDCSVGDGVTAARQVIRAVAGLRFVWDDKSYHIGASIGLTVVAADGGRPDELMSQADIACYTAKTAGRGRVSIYGGDGSAARRHHREIQIAAGIRNAIETNRFRLYAQEIRSLGPNPVPMSHIEILLRMQDDDGNIVEPVDFIPASERYDLMGSIDRWVIRTTLRDHGPNLRAAPGLSIAINLSANSLNDPFLWPFLKEELFVSGLNPGRLHLEITETAMINNLGAAGQFVTRARAAGCRVVLDDFGTGLSSFSYLRQFPVDGVKIDGGFIRQVAGSAVDRAIVESINAIGHRLGAITTAEHVEDAETLEIVRAMGIDQAQGYAVARPQPLDTVI</sequence>
<dbReference type="Gene3D" id="3.30.450.20">
    <property type="entry name" value="PAS domain"/>
    <property type="match status" value="5"/>
</dbReference>
<dbReference type="PROSITE" id="PS50113">
    <property type="entry name" value="PAC"/>
    <property type="match status" value="5"/>
</dbReference>
<accession>A0ABU1JQX5</accession>
<feature type="domain" description="PAS" evidence="1">
    <location>
        <begin position="541"/>
        <end position="614"/>
    </location>
</feature>
<evidence type="ECO:0000259" key="1">
    <source>
        <dbReference type="PROSITE" id="PS50112"/>
    </source>
</evidence>
<dbReference type="CDD" id="cd01948">
    <property type="entry name" value="EAL"/>
    <property type="match status" value="1"/>
</dbReference>
<dbReference type="SMART" id="SM00267">
    <property type="entry name" value="GGDEF"/>
    <property type="match status" value="1"/>
</dbReference>
<dbReference type="InterPro" id="IPR052155">
    <property type="entry name" value="Biofilm_reg_signaling"/>
</dbReference>
<protein>
    <submittedName>
        <fullName evidence="5">Diguanylate cyclase (GGDEF)-like protein/PAS domain S-box-containing protein</fullName>
    </submittedName>
</protein>
<evidence type="ECO:0000259" key="4">
    <source>
        <dbReference type="PROSITE" id="PS50887"/>
    </source>
</evidence>
<feature type="domain" description="PAC" evidence="2">
    <location>
        <begin position="359"/>
        <end position="411"/>
    </location>
</feature>
<dbReference type="Pfam" id="PF00990">
    <property type="entry name" value="GGDEF"/>
    <property type="match status" value="1"/>
</dbReference>
<name>A0ABU1JQX5_9PROT</name>
<dbReference type="InterPro" id="IPR000014">
    <property type="entry name" value="PAS"/>
</dbReference>
<dbReference type="SMART" id="SM00052">
    <property type="entry name" value="EAL"/>
    <property type="match status" value="1"/>
</dbReference>
<dbReference type="Proteomes" id="UP001262410">
    <property type="component" value="Unassembled WGS sequence"/>
</dbReference>
<dbReference type="SUPFAM" id="SSF141868">
    <property type="entry name" value="EAL domain-like"/>
    <property type="match status" value="1"/>
</dbReference>
<dbReference type="Pfam" id="PF00989">
    <property type="entry name" value="PAS"/>
    <property type="match status" value="1"/>
</dbReference>
<evidence type="ECO:0000313" key="5">
    <source>
        <dbReference type="EMBL" id="MDR6291021.1"/>
    </source>
</evidence>
<dbReference type="CDD" id="cd01949">
    <property type="entry name" value="GGDEF"/>
    <property type="match status" value="1"/>
</dbReference>
<dbReference type="PROSITE" id="PS50883">
    <property type="entry name" value="EAL"/>
    <property type="match status" value="1"/>
</dbReference>
<keyword evidence="6" id="KW-1185">Reference proteome</keyword>
<feature type="domain" description="PAC" evidence="2">
    <location>
        <begin position="91"/>
        <end position="143"/>
    </location>
</feature>
<feature type="domain" description="EAL" evidence="3">
    <location>
        <begin position="848"/>
        <end position="1096"/>
    </location>
</feature>
<dbReference type="InterPro" id="IPR013767">
    <property type="entry name" value="PAS_fold"/>
</dbReference>
<dbReference type="SMART" id="SM00091">
    <property type="entry name" value="PAS"/>
    <property type="match status" value="5"/>
</dbReference>
<dbReference type="Gene3D" id="3.30.70.270">
    <property type="match status" value="1"/>
</dbReference>
<feature type="domain" description="PAC" evidence="2">
    <location>
        <begin position="487"/>
        <end position="540"/>
    </location>
</feature>
<dbReference type="SMART" id="SM00086">
    <property type="entry name" value="PAC"/>
    <property type="match status" value="5"/>
</dbReference>
<dbReference type="InterPro" id="IPR001610">
    <property type="entry name" value="PAC"/>
</dbReference>
<reference evidence="5 6" key="1">
    <citation type="submission" date="2023-07" db="EMBL/GenBank/DDBJ databases">
        <title>Sorghum-associated microbial communities from plants grown in Nebraska, USA.</title>
        <authorList>
            <person name="Schachtman D."/>
        </authorList>
    </citation>
    <scope>NUCLEOTIDE SEQUENCE [LARGE SCALE GENOMIC DNA]</scope>
    <source>
        <strain evidence="5 6">584</strain>
    </source>
</reference>
<evidence type="ECO:0000259" key="2">
    <source>
        <dbReference type="PROSITE" id="PS50113"/>
    </source>
</evidence>
<dbReference type="NCBIfam" id="TIGR00254">
    <property type="entry name" value="GGDEF"/>
    <property type="match status" value="1"/>
</dbReference>
<dbReference type="SUPFAM" id="SSF55785">
    <property type="entry name" value="PYP-like sensor domain (PAS domain)"/>
    <property type="match status" value="5"/>
</dbReference>